<dbReference type="Proteomes" id="UP001519332">
    <property type="component" value="Unassembled WGS sequence"/>
</dbReference>
<feature type="domain" description="Tachylectin 2" evidence="2">
    <location>
        <begin position="56"/>
        <end position="291"/>
    </location>
</feature>
<dbReference type="InterPro" id="IPR058502">
    <property type="entry name" value="PLL-like_beta-prop"/>
</dbReference>
<comment type="caution">
    <text evidence="4">The sequence shown here is derived from an EMBL/GenBank/DDBJ whole genome shotgun (WGS) entry which is preliminary data.</text>
</comment>
<accession>A0ABS4TIH4</accession>
<dbReference type="Pfam" id="PF26607">
    <property type="entry name" value="DUF8189"/>
    <property type="match status" value="2"/>
</dbReference>
<gene>
    <name evidence="4" type="ORF">JOF56_004199</name>
</gene>
<organism evidence="4 5">
    <name type="scientific">Kibdelosporangium banguiense</name>
    <dbReference type="NCBI Taxonomy" id="1365924"/>
    <lineage>
        <taxon>Bacteria</taxon>
        <taxon>Bacillati</taxon>
        <taxon>Actinomycetota</taxon>
        <taxon>Actinomycetes</taxon>
        <taxon>Pseudonocardiales</taxon>
        <taxon>Pseudonocardiaceae</taxon>
        <taxon>Kibdelosporangium</taxon>
    </lineage>
</organism>
<dbReference type="Gene3D" id="2.115.10.10">
    <property type="entry name" value="Tachylectin 2"/>
    <property type="match status" value="1"/>
</dbReference>
<dbReference type="SUPFAM" id="SSF50934">
    <property type="entry name" value="Tachylectin-2"/>
    <property type="match status" value="1"/>
</dbReference>
<proteinExistence type="predicted"/>
<dbReference type="InterPro" id="IPR036813">
    <property type="entry name" value="Tachylectin2_sf"/>
</dbReference>
<evidence type="ECO:0000313" key="5">
    <source>
        <dbReference type="Proteomes" id="UP001519332"/>
    </source>
</evidence>
<dbReference type="InterPro" id="IPR023294">
    <property type="entry name" value="Tachylectin2"/>
</dbReference>
<protein>
    <recommendedName>
        <fullName evidence="6">Tachylectin</fullName>
    </recommendedName>
</protein>
<dbReference type="SUPFAM" id="SSF89372">
    <property type="entry name" value="Fucose-specific lectin"/>
    <property type="match status" value="2"/>
</dbReference>
<evidence type="ECO:0000313" key="4">
    <source>
        <dbReference type="EMBL" id="MBP2323814.1"/>
    </source>
</evidence>
<name>A0ABS4TIH4_9PSEU</name>
<feature type="domain" description="PLL-like beta propeller" evidence="3">
    <location>
        <begin position="509"/>
        <end position="627"/>
    </location>
</feature>
<evidence type="ECO:0000256" key="1">
    <source>
        <dbReference type="SAM" id="MobiDB-lite"/>
    </source>
</evidence>
<keyword evidence="5" id="KW-1185">Reference proteome</keyword>
<evidence type="ECO:0000259" key="3">
    <source>
        <dbReference type="Pfam" id="PF26607"/>
    </source>
</evidence>
<dbReference type="EMBL" id="JAGINW010000001">
    <property type="protein sequence ID" value="MBP2323814.1"/>
    <property type="molecule type" value="Genomic_DNA"/>
</dbReference>
<dbReference type="RefSeq" id="WP_209640741.1">
    <property type="nucleotide sequence ID" value="NZ_JAGINW010000001.1"/>
</dbReference>
<feature type="domain" description="PLL-like beta propeller" evidence="3">
    <location>
        <begin position="328"/>
        <end position="486"/>
    </location>
</feature>
<evidence type="ECO:0008006" key="6">
    <source>
        <dbReference type="Google" id="ProtNLM"/>
    </source>
</evidence>
<feature type="region of interest" description="Disordered" evidence="1">
    <location>
        <begin position="644"/>
        <end position="669"/>
    </location>
</feature>
<sequence>MSCTKPGKARGFRLGRLGRALIALAVGVVTIPVVTSGNNAAFAATPICEPEVNIFGVEQDGDLFVYKHQDPENGSYAWGSKTYIGTGWQDGRTLAGPDGAMYLFRAADGGELRRYRYNGAGWDLFNGGQFQSVGSGWGRYNTPEHRNKITIDEKERIYEISSSGQLKIFIWDKATNGWLPGTGGGKVIDSGWGQYDSITAAGDGVLYARKPTGEFQRFRYHFETDRWLQYAKPVGWGWNIFNRVFSVGGDVLYGTRNVGAGELLWYRYNEDTDTWEDSGRDVGKHVGDGWYGEYEVVGASDHCKLPSFPVPSRPTVPGPNHERAHMLYNTTTQRLEVFFVGNDGILRRGYQSSAGTETLEWQGLSGFQNFTGRATAALRQDGKLVAFGHSSSDADVRSFTQSASGSSIWTGPENVKGAFASSPILLRGAGDLLTAFAVAGDGQLWFASQATVDSGFMSWRKAVGSGGVSSQFTVLRSGNDFEVVYRTAAGVVEVKKLVNGSLGAARVAGGVMTDGIPSAVVFADGKVQLVARGTDNKLYTQKETATGFGGWTNISGGFTFKGSPAALLNAHGIVEVVARESDNTVRRSGQTAPGSSAWRIWETNFDQSVTDPTFTAVTGNEQRIFYIDGNGNYYLLQANAYTSDSGTRMTTNGKQSKKTDNKAVTGQIK</sequence>
<reference evidence="4 5" key="1">
    <citation type="submission" date="2021-03" db="EMBL/GenBank/DDBJ databases">
        <title>Sequencing the genomes of 1000 actinobacteria strains.</title>
        <authorList>
            <person name="Klenk H.-P."/>
        </authorList>
    </citation>
    <scope>NUCLEOTIDE SEQUENCE [LARGE SCALE GENOMIC DNA]</scope>
    <source>
        <strain evidence="4 5">DSM 46670</strain>
    </source>
</reference>
<feature type="compositionally biased region" description="Polar residues" evidence="1">
    <location>
        <begin position="644"/>
        <end position="654"/>
    </location>
</feature>
<evidence type="ECO:0000259" key="2">
    <source>
        <dbReference type="Pfam" id="PF14517"/>
    </source>
</evidence>
<dbReference type="Pfam" id="PF14517">
    <property type="entry name" value="Tachylectin"/>
    <property type="match status" value="1"/>
</dbReference>